<accession>A0A9P4YV49</accession>
<feature type="region of interest" description="Disordered" evidence="1">
    <location>
        <begin position="166"/>
        <end position="238"/>
    </location>
</feature>
<feature type="compositionally biased region" description="Low complexity" evidence="1">
    <location>
        <begin position="219"/>
        <end position="234"/>
    </location>
</feature>
<evidence type="ECO:0000313" key="3">
    <source>
        <dbReference type="EMBL" id="KAF4122364.1"/>
    </source>
</evidence>
<dbReference type="RefSeq" id="XP_035321016.1">
    <property type="nucleotide sequence ID" value="XM_035469321.1"/>
</dbReference>
<dbReference type="AlphaFoldDB" id="A0A9P4YV49"/>
<proteinExistence type="predicted"/>
<organism evidence="3 4">
    <name type="scientific">Geosmithia morbida</name>
    <dbReference type="NCBI Taxonomy" id="1094350"/>
    <lineage>
        <taxon>Eukaryota</taxon>
        <taxon>Fungi</taxon>
        <taxon>Dikarya</taxon>
        <taxon>Ascomycota</taxon>
        <taxon>Pezizomycotina</taxon>
        <taxon>Sordariomycetes</taxon>
        <taxon>Hypocreomycetidae</taxon>
        <taxon>Hypocreales</taxon>
        <taxon>Bionectriaceae</taxon>
        <taxon>Geosmithia</taxon>
    </lineage>
</organism>
<feature type="region of interest" description="Disordered" evidence="1">
    <location>
        <begin position="275"/>
        <end position="316"/>
    </location>
</feature>
<evidence type="ECO:0000256" key="1">
    <source>
        <dbReference type="SAM" id="MobiDB-lite"/>
    </source>
</evidence>
<dbReference type="GeneID" id="55973579"/>
<feature type="compositionally biased region" description="Polar residues" evidence="1">
    <location>
        <begin position="174"/>
        <end position="191"/>
    </location>
</feature>
<dbReference type="EMBL" id="JAANYQ010000009">
    <property type="protein sequence ID" value="KAF4122364.1"/>
    <property type="molecule type" value="Genomic_DNA"/>
</dbReference>
<dbReference type="Proteomes" id="UP000749293">
    <property type="component" value="Unassembled WGS sequence"/>
</dbReference>
<evidence type="ECO:0000313" key="4">
    <source>
        <dbReference type="Proteomes" id="UP000749293"/>
    </source>
</evidence>
<feature type="chain" id="PRO_5040109862" evidence="2">
    <location>
        <begin position="23"/>
        <end position="377"/>
    </location>
</feature>
<dbReference type="OrthoDB" id="5578001at2759"/>
<reference evidence="3" key="1">
    <citation type="submission" date="2020-03" db="EMBL/GenBank/DDBJ databases">
        <title>Site-based positive gene gene selection in Geosmithia morbida across the United States reveals a broad range of putative effectors and factors for local host and environmental adapation.</title>
        <authorList>
            <person name="Onufrak A."/>
            <person name="Murdoch R.W."/>
            <person name="Gazis R."/>
            <person name="Huff M."/>
            <person name="Staton M."/>
            <person name="Klingeman W."/>
            <person name="Hadziabdic D."/>
        </authorList>
    </citation>
    <scope>NUCLEOTIDE SEQUENCE</scope>
    <source>
        <strain evidence="3">1262</strain>
    </source>
</reference>
<keyword evidence="4" id="KW-1185">Reference proteome</keyword>
<keyword evidence="2" id="KW-0732">Signal</keyword>
<name>A0A9P4YV49_9HYPO</name>
<gene>
    <name evidence="3" type="ORF">GMORB2_7356</name>
</gene>
<feature type="signal peptide" evidence="2">
    <location>
        <begin position="1"/>
        <end position="22"/>
    </location>
</feature>
<protein>
    <submittedName>
        <fullName evidence="3">Uncharacterized protein</fullName>
    </submittedName>
</protein>
<sequence length="377" mass="40593">MANTPPDLAALLTPVLPALAAAAVSTEPAIGILPLLSPILRQRVQFLSASSSEPWLRLLCYDSSKAPQLAKAASSSALEPHPVSGETEVDWDYDSETRYRRIDAETLQALVVMRDVGLVFRLVYCINDPDGGDGWRVGEVNVTDGQEPFAIFGGSASIAEAEEQFEDYKKDNSNNKAAPTGTTTVNNGATSHNEEKEDSEDAYWAQYDATPSHTPGPKASPAPRASAARANNSATTEDEYFSQYDSVQPAMDNHDPDEGLDSASTAALLSDAGADTDAARTNGGSGKSHMNGENSNYELAHPRPESSASSNESQKLVARLEEQAGRQGQNEFGVKKHISRSIRSLFLLSRSSGIQRDEFEQIVKTELDILGLVDYVE</sequence>
<comment type="caution">
    <text evidence="3">The sequence shown here is derived from an EMBL/GenBank/DDBJ whole genome shotgun (WGS) entry which is preliminary data.</text>
</comment>
<evidence type="ECO:0000256" key="2">
    <source>
        <dbReference type="SAM" id="SignalP"/>
    </source>
</evidence>